<dbReference type="PANTHER" id="PTHR42693:SF33">
    <property type="entry name" value="ARYLSULFATASE"/>
    <property type="match status" value="1"/>
</dbReference>
<name>A0AAE9ZVW9_9BACT</name>
<dbReference type="Gene3D" id="3.30.1120.10">
    <property type="match status" value="1"/>
</dbReference>
<dbReference type="SUPFAM" id="SSF53649">
    <property type="entry name" value="Alkaline phosphatase-like"/>
    <property type="match status" value="1"/>
</dbReference>
<protein>
    <submittedName>
        <fullName evidence="10">Sulfatase</fullName>
    </submittedName>
</protein>
<accession>A0AAE9ZVW9</accession>
<dbReference type="InterPro" id="IPR000917">
    <property type="entry name" value="Sulfatase_N"/>
</dbReference>
<comment type="cofactor">
    <cofactor evidence="1">
        <name>Ca(2+)</name>
        <dbReference type="ChEBI" id="CHEBI:29108"/>
    </cofactor>
</comment>
<comment type="similarity">
    <text evidence="2">Belongs to the sulfatase family.</text>
</comment>
<dbReference type="GO" id="GO:0046872">
    <property type="term" value="F:metal ion binding"/>
    <property type="evidence" value="ECO:0007669"/>
    <property type="project" value="UniProtKB-KW"/>
</dbReference>
<keyword evidence="11" id="KW-1185">Reference proteome</keyword>
<dbReference type="Pfam" id="PF14707">
    <property type="entry name" value="Sulfatase_C"/>
    <property type="match status" value="1"/>
</dbReference>
<keyword evidence="3" id="KW-0479">Metal-binding</keyword>
<dbReference type="CDD" id="cd16026">
    <property type="entry name" value="GALNS_like"/>
    <property type="match status" value="1"/>
</dbReference>
<keyword evidence="4 8" id="KW-0732">Signal</keyword>
<keyword evidence="5" id="KW-0378">Hydrolase</keyword>
<dbReference type="AlphaFoldDB" id="A0AAE9ZVW9"/>
<dbReference type="InterPro" id="IPR024607">
    <property type="entry name" value="Sulfatase_CS"/>
</dbReference>
<evidence type="ECO:0000256" key="1">
    <source>
        <dbReference type="ARBA" id="ARBA00001913"/>
    </source>
</evidence>
<feature type="signal peptide" evidence="8">
    <location>
        <begin position="1"/>
        <end position="25"/>
    </location>
</feature>
<evidence type="ECO:0000313" key="10">
    <source>
        <dbReference type="EMBL" id="WED64064.1"/>
    </source>
</evidence>
<dbReference type="Proteomes" id="UP001218638">
    <property type="component" value="Chromosome"/>
</dbReference>
<evidence type="ECO:0000256" key="2">
    <source>
        <dbReference type="ARBA" id="ARBA00008779"/>
    </source>
</evidence>
<evidence type="ECO:0000256" key="6">
    <source>
        <dbReference type="ARBA" id="ARBA00022837"/>
    </source>
</evidence>
<proteinExistence type="inferred from homology"/>
<evidence type="ECO:0000256" key="3">
    <source>
        <dbReference type="ARBA" id="ARBA00022723"/>
    </source>
</evidence>
<evidence type="ECO:0000259" key="9">
    <source>
        <dbReference type="Pfam" id="PF00884"/>
    </source>
</evidence>
<dbReference type="PROSITE" id="PS00149">
    <property type="entry name" value="SULFATASE_2"/>
    <property type="match status" value="1"/>
</dbReference>
<evidence type="ECO:0000313" key="11">
    <source>
        <dbReference type="Proteomes" id="UP001218638"/>
    </source>
</evidence>
<evidence type="ECO:0000256" key="8">
    <source>
        <dbReference type="SAM" id="SignalP"/>
    </source>
</evidence>
<keyword evidence="6" id="KW-0106">Calcium</keyword>
<dbReference type="RefSeq" id="WP_330932083.1">
    <property type="nucleotide sequence ID" value="NZ_CP119075.1"/>
</dbReference>
<feature type="chain" id="PRO_5041900085" evidence="8">
    <location>
        <begin position="26"/>
        <end position="479"/>
    </location>
</feature>
<dbReference type="PANTHER" id="PTHR42693">
    <property type="entry name" value="ARYLSULFATASE FAMILY MEMBER"/>
    <property type="match status" value="1"/>
</dbReference>
<dbReference type="InterPro" id="IPR050738">
    <property type="entry name" value="Sulfatase"/>
</dbReference>
<sequence length="479" mass="53175">MTGDYLRFVGRVMLMFFGSVCAAFAAVTSSDRPNVILIVADDMGFGDLGAYGHPTFRTPQLDRMAAEGQRWTQFYAGANVCTPSRAAMLTGRWPVRNGMTSNRRRVLTAHAAGGLPPEEITIAEVLREAGYATGAIGKWHLGHLPRYLPTRQGFDEFSGTPYSNDELVAKPWRRAFQRRDYWNTSLFYEPRSEYWDIPWMRNEITVERPVDQRTLTSRSTDDALDFIGRRGEQPFFLYLAYHMPHVPLFVSEEFAGRSEAGIYGDALAELDDGVGRIMTTLREQGMAQNTLVVFTSDNGPWTVFGSHGGSAGSLRGDKGSTWDGGNRVPALFWWPGTVAPAVVRDLGAGVDLFTTIARIAGAPVPEDRQIDGVDLTPVLRTAASGGRGFMPFFRGTTVWAVRDTRFKMHLATQLGFGLETPRMEHEPPLLFDLLDDPSESRDVAASHPEAVARLREELDAFLDHLTHGPDQLVEQLPES</sequence>
<evidence type="ECO:0000256" key="4">
    <source>
        <dbReference type="ARBA" id="ARBA00022729"/>
    </source>
</evidence>
<evidence type="ECO:0000256" key="7">
    <source>
        <dbReference type="ARBA" id="ARBA00023180"/>
    </source>
</evidence>
<feature type="domain" description="Sulfatase N-terminal" evidence="9">
    <location>
        <begin position="33"/>
        <end position="361"/>
    </location>
</feature>
<evidence type="ECO:0000256" key="5">
    <source>
        <dbReference type="ARBA" id="ARBA00022801"/>
    </source>
</evidence>
<dbReference type="FunFam" id="3.40.720.10:FF:000023">
    <property type="entry name" value="Arylsulfatase A"/>
    <property type="match status" value="1"/>
</dbReference>
<gene>
    <name evidence="10" type="ORF">PXH66_17135</name>
</gene>
<dbReference type="KEGG" id="slom:PXH66_17135"/>
<dbReference type="Pfam" id="PF00884">
    <property type="entry name" value="Sulfatase"/>
    <property type="match status" value="1"/>
</dbReference>
<reference evidence="10" key="1">
    <citation type="submission" date="2023-03" db="EMBL/GenBank/DDBJ databases">
        <title>Lomoglobus Profundus gen. nov., sp. nov., a novel member of the phylum Verrucomicrobia, isolated from deep-marine sediment of South China Sea.</title>
        <authorList>
            <person name="Ahmad T."/>
            <person name="Ishaq S.E."/>
            <person name="Wang F."/>
        </authorList>
    </citation>
    <scope>NUCLEOTIDE SEQUENCE</scope>
    <source>
        <strain evidence="10">LMO-M01</strain>
    </source>
</reference>
<dbReference type="Gene3D" id="3.40.720.10">
    <property type="entry name" value="Alkaline Phosphatase, subunit A"/>
    <property type="match status" value="1"/>
</dbReference>
<dbReference type="GO" id="GO:0004065">
    <property type="term" value="F:arylsulfatase activity"/>
    <property type="evidence" value="ECO:0007669"/>
    <property type="project" value="TreeGrafter"/>
</dbReference>
<dbReference type="InterPro" id="IPR017850">
    <property type="entry name" value="Alkaline_phosphatase_core_sf"/>
</dbReference>
<organism evidence="10 11">
    <name type="scientific">Synoicihabitans lomoniglobus</name>
    <dbReference type="NCBI Taxonomy" id="2909285"/>
    <lineage>
        <taxon>Bacteria</taxon>
        <taxon>Pseudomonadati</taxon>
        <taxon>Verrucomicrobiota</taxon>
        <taxon>Opitutia</taxon>
        <taxon>Opitutales</taxon>
        <taxon>Opitutaceae</taxon>
        <taxon>Synoicihabitans</taxon>
    </lineage>
</organism>
<keyword evidence="7" id="KW-0325">Glycoprotein</keyword>
<dbReference type="EMBL" id="CP119075">
    <property type="protein sequence ID" value="WED64064.1"/>
    <property type="molecule type" value="Genomic_DNA"/>
</dbReference>